<dbReference type="FunFam" id="3.40.50.1170:FF:000001">
    <property type="entry name" value="L-asparaginase 2"/>
    <property type="match status" value="1"/>
</dbReference>
<dbReference type="InterPro" id="IPR041725">
    <property type="entry name" value="L-asparaginase_I"/>
</dbReference>
<organism evidence="8 9">
    <name type="scientific">Mucilaginibacter celer</name>
    <dbReference type="NCBI Taxonomy" id="2305508"/>
    <lineage>
        <taxon>Bacteria</taxon>
        <taxon>Pseudomonadati</taxon>
        <taxon>Bacteroidota</taxon>
        <taxon>Sphingobacteriia</taxon>
        <taxon>Sphingobacteriales</taxon>
        <taxon>Sphingobacteriaceae</taxon>
        <taxon>Mucilaginibacter</taxon>
    </lineage>
</organism>
<dbReference type="SUPFAM" id="SSF53774">
    <property type="entry name" value="Glutaminase/Asparaginase"/>
    <property type="match status" value="1"/>
</dbReference>
<evidence type="ECO:0000313" key="8">
    <source>
        <dbReference type="EMBL" id="AYL97651.1"/>
    </source>
</evidence>
<keyword evidence="9" id="KW-1185">Reference proteome</keyword>
<evidence type="ECO:0000256" key="4">
    <source>
        <dbReference type="PIRSR" id="PIRSR001220-1"/>
    </source>
</evidence>
<accession>A0A494VU87</accession>
<dbReference type="InterPro" id="IPR040919">
    <property type="entry name" value="Asparaginase_C"/>
</dbReference>
<reference evidence="8 9" key="1">
    <citation type="submission" date="2018-10" db="EMBL/GenBank/DDBJ databases">
        <title>Genome sequencing of Mucilaginibacter sp. HYN0043.</title>
        <authorList>
            <person name="Kim M."/>
            <person name="Yi H."/>
        </authorList>
    </citation>
    <scope>NUCLEOTIDE SEQUENCE [LARGE SCALE GENOMIC DNA]</scope>
    <source>
        <strain evidence="8 9">HYN0043</strain>
    </source>
</reference>
<dbReference type="EC" id="3.5.1.1" evidence="2"/>
<dbReference type="AlphaFoldDB" id="A0A494VU87"/>
<dbReference type="Gene3D" id="3.40.50.1170">
    <property type="entry name" value="L-asparaginase, N-terminal domain"/>
    <property type="match status" value="1"/>
</dbReference>
<dbReference type="InterPro" id="IPR027473">
    <property type="entry name" value="L-asparaginase_C"/>
</dbReference>
<dbReference type="Proteomes" id="UP000270046">
    <property type="component" value="Chromosome"/>
</dbReference>
<evidence type="ECO:0000256" key="5">
    <source>
        <dbReference type="PROSITE-ProRule" id="PRU10099"/>
    </source>
</evidence>
<dbReference type="SFLD" id="SFLDS00057">
    <property type="entry name" value="Glutaminase/Asparaginase"/>
    <property type="match status" value="1"/>
</dbReference>
<dbReference type="InterPro" id="IPR036152">
    <property type="entry name" value="Asp/glu_Ase-like_sf"/>
</dbReference>
<evidence type="ECO:0000256" key="3">
    <source>
        <dbReference type="ARBA" id="ARBA00022801"/>
    </source>
</evidence>
<dbReference type="RefSeq" id="WP_119405940.1">
    <property type="nucleotide sequence ID" value="NZ_CP032869.1"/>
</dbReference>
<feature type="domain" description="L-asparaginase N-terminal" evidence="6">
    <location>
        <begin position="3"/>
        <end position="192"/>
    </location>
</feature>
<keyword evidence="3 8" id="KW-0378">Hydrolase</keyword>
<dbReference type="Pfam" id="PF17763">
    <property type="entry name" value="Asparaginase_C"/>
    <property type="match status" value="1"/>
</dbReference>
<dbReference type="SMART" id="SM00870">
    <property type="entry name" value="Asparaginase"/>
    <property type="match status" value="1"/>
</dbReference>
<dbReference type="PANTHER" id="PTHR11707:SF28">
    <property type="entry name" value="60 KDA LYSOPHOSPHOLIPASE"/>
    <property type="match status" value="1"/>
</dbReference>
<dbReference type="InterPro" id="IPR020827">
    <property type="entry name" value="Asparaginase/glutaminase_AS1"/>
</dbReference>
<dbReference type="PROSITE" id="PS00144">
    <property type="entry name" value="ASN_GLN_ASE_1"/>
    <property type="match status" value="1"/>
</dbReference>
<dbReference type="FunFam" id="3.40.50.40:FF:000001">
    <property type="entry name" value="L-asparaginase 1"/>
    <property type="match status" value="1"/>
</dbReference>
<dbReference type="Gene3D" id="3.40.50.40">
    <property type="match status" value="1"/>
</dbReference>
<sequence>MSQILIIYTGGTIGMMSDPVTKVLKPINFEQIMDNVPELEKLNCRIKVHSFDEIIDSSNMNPEIWSELAGLIQANYHDNDGFVILHGSDTMAYTASALSFMLENLGKPIIFTGSQLPISAIRTDAKENLMTAIEIAKAKKNDRARVPEVCIYFDYKLFRGNRAFKYNSSKFEAFRSPNYPILAESGVHLRFSVNDIRQPEEESALIIHNNLVNDVGVLKLYPGISPKVVKNILSADVRGIVMETFGAGNTTTDAWFIDLLKNAIDSGKVILDISQCKVGTVELGRYETSKHLKDIGVANGYDMTFESAVTKMMYLLGQSDDPLQVKEWLETDLRGEITVS</sequence>
<dbReference type="EMBL" id="CP032869">
    <property type="protein sequence ID" value="AYL97651.1"/>
    <property type="molecule type" value="Genomic_DNA"/>
</dbReference>
<protein>
    <recommendedName>
        <fullName evidence="2">asparaginase</fullName>
        <ecNumber evidence="2">3.5.1.1</ecNumber>
    </recommendedName>
</protein>
<proteinExistence type="inferred from homology"/>
<gene>
    <name evidence="8" type="ORF">HYN43_021190</name>
</gene>
<dbReference type="InterPro" id="IPR037152">
    <property type="entry name" value="L-asparaginase_N_sf"/>
</dbReference>
<evidence type="ECO:0000256" key="2">
    <source>
        <dbReference type="ARBA" id="ARBA00012920"/>
    </source>
</evidence>
<dbReference type="PIRSF" id="PIRSF500176">
    <property type="entry name" value="L_ASNase"/>
    <property type="match status" value="1"/>
</dbReference>
<evidence type="ECO:0000313" key="9">
    <source>
        <dbReference type="Proteomes" id="UP000270046"/>
    </source>
</evidence>
<dbReference type="PRINTS" id="PR00139">
    <property type="entry name" value="ASNGLNASE"/>
</dbReference>
<comment type="similarity">
    <text evidence="1">Belongs to the asparaginase 1 family.</text>
</comment>
<dbReference type="PANTHER" id="PTHR11707">
    <property type="entry name" value="L-ASPARAGINASE"/>
    <property type="match status" value="1"/>
</dbReference>
<dbReference type="PIRSF" id="PIRSF001220">
    <property type="entry name" value="L-ASNase_gatD"/>
    <property type="match status" value="1"/>
</dbReference>
<dbReference type="GO" id="GO:0009066">
    <property type="term" value="P:aspartate family amino acid metabolic process"/>
    <property type="evidence" value="ECO:0007669"/>
    <property type="project" value="UniProtKB-ARBA"/>
</dbReference>
<evidence type="ECO:0000259" key="7">
    <source>
        <dbReference type="Pfam" id="PF17763"/>
    </source>
</evidence>
<feature type="active site" description="O-isoaspartyl threonine intermediate" evidence="4">
    <location>
        <position position="12"/>
    </location>
</feature>
<dbReference type="InterPro" id="IPR006033">
    <property type="entry name" value="AsnA_fam"/>
</dbReference>
<dbReference type="CDD" id="cd08963">
    <property type="entry name" value="L-asparaginase_I"/>
    <property type="match status" value="1"/>
</dbReference>
<feature type="domain" description="Asparaginase/glutaminase C-terminal" evidence="7">
    <location>
        <begin position="214"/>
        <end position="328"/>
    </location>
</feature>
<dbReference type="OrthoDB" id="9788068at2"/>
<dbReference type="KEGG" id="muh:HYN43_021190"/>
<dbReference type="NCBIfam" id="TIGR00519">
    <property type="entry name" value="asnASE_I"/>
    <property type="match status" value="1"/>
</dbReference>
<name>A0A494VU87_9SPHI</name>
<dbReference type="InterPro" id="IPR027474">
    <property type="entry name" value="L-asparaginase_N"/>
</dbReference>
<evidence type="ECO:0000256" key="1">
    <source>
        <dbReference type="ARBA" id="ARBA00010518"/>
    </source>
</evidence>
<dbReference type="GO" id="GO:0004067">
    <property type="term" value="F:asparaginase activity"/>
    <property type="evidence" value="ECO:0007669"/>
    <property type="project" value="UniProtKB-UniRule"/>
</dbReference>
<dbReference type="PROSITE" id="PS51732">
    <property type="entry name" value="ASN_GLN_ASE_3"/>
    <property type="match status" value="1"/>
</dbReference>
<feature type="active site" evidence="5">
    <location>
        <position position="12"/>
    </location>
</feature>
<dbReference type="InterPro" id="IPR006034">
    <property type="entry name" value="Asparaginase/glutaminase-like"/>
</dbReference>
<evidence type="ECO:0000259" key="6">
    <source>
        <dbReference type="Pfam" id="PF00710"/>
    </source>
</evidence>
<dbReference type="Pfam" id="PF00710">
    <property type="entry name" value="Asparaginase"/>
    <property type="match status" value="1"/>
</dbReference>